<proteinExistence type="inferred from homology"/>
<evidence type="ECO:0000256" key="1">
    <source>
        <dbReference type="PROSITE-ProRule" id="PRU01360"/>
    </source>
</evidence>
<accession>A0AAP2E453</accession>
<dbReference type="SUPFAM" id="SSF56935">
    <property type="entry name" value="Porins"/>
    <property type="match status" value="1"/>
</dbReference>
<dbReference type="InterPro" id="IPR008969">
    <property type="entry name" value="CarboxyPept-like_regulatory"/>
</dbReference>
<dbReference type="InterPro" id="IPR023997">
    <property type="entry name" value="TonB-dep_OMP_SusC/RagA_CS"/>
</dbReference>
<sequence length="1042" mass="114496">MMKKHLLNTLAPGVLLLLAVCGGLLSPGSLRAQTEVTVTGVITAQEDNAPLPGVSVILKGTSQGTTTDTDGRYTLRVSGQEPVLVFTFIGYTSQEMSVGTRTSIDVALVTDIETLSEVVVVGYGEQKRETLTGSVSQVKGGDLVKSPQTNVSNSLAGRFSGIIASNRGGEPGYDGSSYNIRGLATTGNNDVLVVIDGIPGQLGGLERLNPNDIESISILKDASAAVYGSRAANGVILVTTKRGKSGKPTISYSFNQGFSSPTRLPDMADAFTYATIQNEIDYYNNKAGGMNQHYSEEQLQRFRDGSDPINYPNTNWADETLKSVALQNQQNLSINGGTEDIRYYVSLGKIYQDGLYRHGATKYNQYNFRSNIDANISKDFKVSLSLAGREEDRIFPTTGANDIFRSIYRAYPTVIARYPNGYPSTGIENNNPIMLATSAGGTNKNPIQVFNGILRASYAIPAVKGLSVDGFYAVDKTWNFSKSFAKPYAVYGYTSTTDVYTRSVTGGSSGAAKMTQSQENNSLISYNGKLNYERQLGDHNINAFVAYEQSKTHRENMGATRLNYPTSLTPELTQGGSAATDRDNTGSSYNYTRQSYIGRAAYNYKEKYLAEVQVRVDGSSTFPGGERYGTFPAVSAGWRISEESWFADNVTFLNDLKIRASHGRLGNDNVGQFQYFNNYSFNNVYVIGSDKHPGIDLTKLANPQITWEVAKKTDIGLNATVLRNFSLEFIYFMQDRSNILAPRNASIPGSSGIVNPYDPKDPNNPYNPLVPSENIGEVKSRGIEMTVGYKHTGDFWYNVSANMTYAKSEVIFMDEASSVLPYQRQTGRPLNSYLLYNTIGIFRSAEDLDSYPHLSNAQPGDLIYEDYNNDDKITADDQVRTRYGNIPELTYGVNVNAGWKNFDVSILFAGQSRVSQYVLAESGTVGNFYSTWADNRWSPSNVDGSYPRVDTRASASINGGLYKNNFWLNDASFLRLKNIAIGYNVPAPLASKLRLSNLRVYANAFNLFTITDVKDYDPEGSSESGQFYPQQRIINVGVNLQF</sequence>
<evidence type="ECO:0000259" key="3">
    <source>
        <dbReference type="Pfam" id="PF07715"/>
    </source>
</evidence>
<evidence type="ECO:0000313" key="5">
    <source>
        <dbReference type="Proteomes" id="UP001319080"/>
    </source>
</evidence>
<keyword evidence="5" id="KW-1185">Reference proteome</keyword>
<comment type="similarity">
    <text evidence="1">Belongs to the TonB-dependent receptor family.</text>
</comment>
<comment type="caution">
    <text evidence="4">The sequence shown here is derived from an EMBL/GenBank/DDBJ whole genome shotgun (WGS) entry which is preliminary data.</text>
</comment>
<dbReference type="PANTHER" id="PTHR30069">
    <property type="entry name" value="TONB-DEPENDENT OUTER MEMBRANE RECEPTOR"/>
    <property type="match status" value="1"/>
</dbReference>
<keyword evidence="4" id="KW-0675">Receptor</keyword>
<evidence type="ECO:0000313" key="4">
    <source>
        <dbReference type="EMBL" id="MBT1711834.1"/>
    </source>
</evidence>
<dbReference type="GO" id="GO:0015344">
    <property type="term" value="F:siderophore uptake transmembrane transporter activity"/>
    <property type="evidence" value="ECO:0007669"/>
    <property type="project" value="TreeGrafter"/>
</dbReference>
<dbReference type="Proteomes" id="UP001319080">
    <property type="component" value="Unassembled WGS sequence"/>
</dbReference>
<feature type="compositionally biased region" description="Polar residues" evidence="2">
    <location>
        <begin position="563"/>
        <end position="577"/>
    </location>
</feature>
<keyword evidence="1" id="KW-1134">Transmembrane beta strand</keyword>
<dbReference type="InterPro" id="IPR012910">
    <property type="entry name" value="Plug_dom"/>
</dbReference>
<keyword evidence="1" id="KW-0998">Cell outer membrane</keyword>
<dbReference type="RefSeq" id="WP_254087404.1">
    <property type="nucleotide sequence ID" value="NZ_JAHESE010000042.1"/>
</dbReference>
<protein>
    <submittedName>
        <fullName evidence="4">TonB-dependent receptor</fullName>
    </submittedName>
</protein>
<feature type="region of interest" description="Disordered" evidence="2">
    <location>
        <begin position="562"/>
        <end position="585"/>
    </location>
</feature>
<evidence type="ECO:0000256" key="2">
    <source>
        <dbReference type="SAM" id="MobiDB-lite"/>
    </source>
</evidence>
<dbReference type="SUPFAM" id="SSF49464">
    <property type="entry name" value="Carboxypeptidase regulatory domain-like"/>
    <property type="match status" value="1"/>
</dbReference>
<comment type="subcellular location">
    <subcellularLocation>
        <location evidence="1">Cell outer membrane</location>
        <topology evidence="1">Multi-pass membrane protein</topology>
    </subcellularLocation>
</comment>
<dbReference type="InterPro" id="IPR023996">
    <property type="entry name" value="TonB-dep_OMP_SusC/RagA"/>
</dbReference>
<gene>
    <name evidence="4" type="ORF">KK062_26570</name>
</gene>
<dbReference type="FunFam" id="2.170.130.10:FF:000003">
    <property type="entry name" value="SusC/RagA family TonB-linked outer membrane protein"/>
    <property type="match status" value="1"/>
</dbReference>
<dbReference type="Pfam" id="PF07715">
    <property type="entry name" value="Plug"/>
    <property type="match status" value="1"/>
</dbReference>
<dbReference type="InterPro" id="IPR037066">
    <property type="entry name" value="Plug_dom_sf"/>
</dbReference>
<dbReference type="PROSITE" id="PS52016">
    <property type="entry name" value="TONB_DEPENDENT_REC_3"/>
    <property type="match status" value="1"/>
</dbReference>
<dbReference type="EMBL" id="JAHESE010000042">
    <property type="protein sequence ID" value="MBT1711834.1"/>
    <property type="molecule type" value="Genomic_DNA"/>
</dbReference>
<dbReference type="Gene3D" id="2.170.130.10">
    <property type="entry name" value="TonB-dependent receptor, plug domain"/>
    <property type="match status" value="1"/>
</dbReference>
<dbReference type="InterPro" id="IPR039426">
    <property type="entry name" value="TonB-dep_rcpt-like"/>
</dbReference>
<keyword evidence="1" id="KW-0813">Transport</keyword>
<dbReference type="GO" id="GO:0009279">
    <property type="term" value="C:cell outer membrane"/>
    <property type="evidence" value="ECO:0007669"/>
    <property type="project" value="UniProtKB-SubCell"/>
</dbReference>
<dbReference type="Pfam" id="PF13715">
    <property type="entry name" value="CarbopepD_reg_2"/>
    <property type="match status" value="1"/>
</dbReference>
<keyword evidence="1" id="KW-0812">Transmembrane</keyword>
<name>A0AAP2E453_9BACT</name>
<organism evidence="4 5">
    <name type="scientific">Dawidia cretensis</name>
    <dbReference type="NCBI Taxonomy" id="2782350"/>
    <lineage>
        <taxon>Bacteria</taxon>
        <taxon>Pseudomonadati</taxon>
        <taxon>Bacteroidota</taxon>
        <taxon>Cytophagia</taxon>
        <taxon>Cytophagales</taxon>
        <taxon>Chryseotaleaceae</taxon>
        <taxon>Dawidia</taxon>
    </lineage>
</organism>
<feature type="domain" description="TonB-dependent receptor plug" evidence="3">
    <location>
        <begin position="129"/>
        <end position="235"/>
    </location>
</feature>
<dbReference type="AlphaFoldDB" id="A0AAP2E453"/>
<dbReference type="NCBIfam" id="TIGR04057">
    <property type="entry name" value="SusC_RagA_signa"/>
    <property type="match status" value="1"/>
</dbReference>
<keyword evidence="1" id="KW-0472">Membrane</keyword>
<dbReference type="NCBIfam" id="TIGR04056">
    <property type="entry name" value="OMP_RagA_SusC"/>
    <property type="match status" value="1"/>
</dbReference>
<dbReference type="PANTHER" id="PTHR30069:SF28">
    <property type="entry name" value="TONB-DEPENDENT RECEPTOR YNCD-RELATED"/>
    <property type="match status" value="1"/>
</dbReference>
<dbReference type="Gene3D" id="2.60.40.1120">
    <property type="entry name" value="Carboxypeptidase-like, regulatory domain"/>
    <property type="match status" value="1"/>
</dbReference>
<reference evidence="4 5" key="1">
    <citation type="submission" date="2021-05" db="EMBL/GenBank/DDBJ databases">
        <title>A Polyphasic approach of four new species of the genus Ohtaekwangia: Ohtaekwangia histidinii sp. nov., Ohtaekwangia cretensis sp. nov., Ohtaekwangia indiensis sp. nov., Ohtaekwangia reichenbachii sp. nov. from diverse environment.</title>
        <authorList>
            <person name="Octaviana S."/>
        </authorList>
    </citation>
    <scope>NUCLEOTIDE SEQUENCE [LARGE SCALE GENOMIC DNA]</scope>
    <source>
        <strain evidence="4 5">PWU5</strain>
    </source>
</reference>
<dbReference type="GO" id="GO:0044718">
    <property type="term" value="P:siderophore transmembrane transport"/>
    <property type="evidence" value="ECO:0007669"/>
    <property type="project" value="TreeGrafter"/>
</dbReference>